<dbReference type="GO" id="GO:0008168">
    <property type="term" value="F:methyltransferase activity"/>
    <property type="evidence" value="ECO:0007669"/>
    <property type="project" value="UniProtKB-KW"/>
</dbReference>
<name>A0A2L2XG89_9FIRM</name>
<dbReference type="InterPro" id="IPR029063">
    <property type="entry name" value="SAM-dependent_MTases_sf"/>
</dbReference>
<dbReference type="SUPFAM" id="SSF53335">
    <property type="entry name" value="S-adenosyl-L-methionine-dependent methyltransferases"/>
    <property type="match status" value="1"/>
</dbReference>
<keyword evidence="2" id="KW-0489">Methyltransferase</keyword>
<evidence type="ECO:0000259" key="1">
    <source>
        <dbReference type="Pfam" id="PF13649"/>
    </source>
</evidence>
<dbReference type="PANTHER" id="PTHR44068">
    <property type="entry name" value="ZGC:194242"/>
    <property type="match status" value="1"/>
</dbReference>
<dbReference type="InterPro" id="IPR050447">
    <property type="entry name" value="Erg6_SMT_methyltransf"/>
</dbReference>
<gene>
    <name evidence="2" type="ORF">DCCM_4135</name>
</gene>
<reference evidence="3" key="1">
    <citation type="submission" date="2018-02" db="EMBL/GenBank/DDBJ databases">
        <title>Genome sequence of Desulfocucumis palustris strain NAW-5.</title>
        <authorList>
            <person name="Watanabe M."/>
            <person name="Kojima H."/>
            <person name="Fukui M."/>
        </authorList>
    </citation>
    <scope>NUCLEOTIDE SEQUENCE [LARGE SCALE GENOMIC DNA]</scope>
    <source>
        <strain evidence="3">NAW-5</strain>
    </source>
</reference>
<evidence type="ECO:0000313" key="3">
    <source>
        <dbReference type="Proteomes" id="UP000239549"/>
    </source>
</evidence>
<dbReference type="EMBL" id="BFAV01000155">
    <property type="protein sequence ID" value="GBF35014.1"/>
    <property type="molecule type" value="Genomic_DNA"/>
</dbReference>
<dbReference type="AlphaFoldDB" id="A0A2L2XG89"/>
<sequence length="269" mass="30324">MSGAEEYLKKLELSNIFRQHIIRNIVDTLQLPSGSKGLDAGCGTGFYTLMLAEAAGVCGHVTGLDIEEKFLAKGRSLASKSGLTERVSFMKGDIRKLPFEENLFDWAFSMDLVGYPKIDPVLLLKELARTVKPGGTIYILNWSSQMLLPGYPFLEARLNATSLGIAPFDAKMKPELHSMRAREWFKQAGLNNTKAQTFVGDINPPLSQEMRKALAALFEMRWGKDNPELLEEEQLEYQRLCRDDSPDCILNMPGYYGFFTYSLFRGRVM</sequence>
<dbReference type="Pfam" id="PF13649">
    <property type="entry name" value="Methyltransf_25"/>
    <property type="match status" value="1"/>
</dbReference>
<protein>
    <submittedName>
        <fullName evidence="2">2-heptaprenyl-1,4-naphthoquinone methyltransferase</fullName>
    </submittedName>
</protein>
<feature type="domain" description="Methyltransferase" evidence="1">
    <location>
        <begin position="38"/>
        <end position="135"/>
    </location>
</feature>
<accession>A0A2L2XG89</accession>
<dbReference type="GO" id="GO:0032259">
    <property type="term" value="P:methylation"/>
    <property type="evidence" value="ECO:0007669"/>
    <property type="project" value="UniProtKB-KW"/>
</dbReference>
<comment type="caution">
    <text evidence="2">The sequence shown here is derived from an EMBL/GenBank/DDBJ whole genome shotgun (WGS) entry which is preliminary data.</text>
</comment>
<dbReference type="RefSeq" id="WP_104373148.1">
    <property type="nucleotide sequence ID" value="NZ_BFAV01000155.1"/>
</dbReference>
<dbReference type="InterPro" id="IPR041698">
    <property type="entry name" value="Methyltransf_25"/>
</dbReference>
<evidence type="ECO:0000313" key="2">
    <source>
        <dbReference type="EMBL" id="GBF35014.1"/>
    </source>
</evidence>
<dbReference type="OrthoDB" id="9784101at2"/>
<keyword evidence="3" id="KW-1185">Reference proteome</keyword>
<keyword evidence="2" id="KW-0808">Transferase</keyword>
<dbReference type="Gene3D" id="3.40.50.150">
    <property type="entry name" value="Vaccinia Virus protein VP39"/>
    <property type="match status" value="1"/>
</dbReference>
<organism evidence="2 3">
    <name type="scientific">Desulfocucumis palustris</name>
    <dbReference type="NCBI Taxonomy" id="1898651"/>
    <lineage>
        <taxon>Bacteria</taxon>
        <taxon>Bacillati</taxon>
        <taxon>Bacillota</taxon>
        <taxon>Clostridia</taxon>
        <taxon>Eubacteriales</taxon>
        <taxon>Desulfocucumaceae</taxon>
        <taxon>Desulfocucumis</taxon>
    </lineage>
</organism>
<proteinExistence type="predicted"/>
<dbReference type="Proteomes" id="UP000239549">
    <property type="component" value="Unassembled WGS sequence"/>
</dbReference>
<dbReference type="PANTHER" id="PTHR44068:SF11">
    <property type="entry name" value="GERANYL DIPHOSPHATE 2-C-METHYLTRANSFERASE"/>
    <property type="match status" value="1"/>
</dbReference>
<dbReference type="CDD" id="cd02440">
    <property type="entry name" value="AdoMet_MTases"/>
    <property type="match status" value="1"/>
</dbReference>